<protein>
    <submittedName>
        <fullName evidence="1">Uncharacterized protein</fullName>
    </submittedName>
</protein>
<accession>A0A179BF26</accession>
<organism evidence="1 2">
    <name type="scientific">Acidithiobacillus ferrooxidans</name>
    <name type="common">Thiobacillus ferrooxidans</name>
    <dbReference type="NCBI Taxonomy" id="920"/>
    <lineage>
        <taxon>Bacteria</taxon>
        <taxon>Pseudomonadati</taxon>
        <taxon>Pseudomonadota</taxon>
        <taxon>Acidithiobacillia</taxon>
        <taxon>Acidithiobacillales</taxon>
        <taxon>Acidithiobacillaceae</taxon>
        <taxon>Acidithiobacillus</taxon>
    </lineage>
</organism>
<dbReference type="RefSeq" id="WP_064219401.1">
    <property type="nucleotide sequence ID" value="NZ_LVXZ01000118.1"/>
</dbReference>
<name>A0A179BF26_ACIFR</name>
<reference evidence="1 2" key="1">
    <citation type="submission" date="2016-04" db="EMBL/GenBank/DDBJ databases">
        <title>Acidithiobacillus ferrooxidans genome sequencing and assembly.</title>
        <authorList>
            <person name="Zhou Z."/>
        </authorList>
    </citation>
    <scope>NUCLEOTIDE SEQUENCE [LARGE SCALE GENOMIC DNA]</scope>
    <source>
        <strain evidence="1 2">BY0502</strain>
    </source>
</reference>
<evidence type="ECO:0000313" key="2">
    <source>
        <dbReference type="Proteomes" id="UP000078302"/>
    </source>
</evidence>
<proteinExistence type="predicted"/>
<dbReference type="Proteomes" id="UP000078302">
    <property type="component" value="Unassembled WGS sequence"/>
</dbReference>
<sequence length="79" mass="8919">MGSKIILASTGFAMGARHPEQLLAQAIEEAHHKLHGQTITAALFLFSPPLSPVLHIRATDINRSGHWRVRRTEEQPWRM</sequence>
<comment type="caution">
    <text evidence="1">The sequence shown here is derived from an EMBL/GenBank/DDBJ whole genome shotgun (WGS) entry which is preliminary data.</text>
</comment>
<dbReference type="AlphaFoldDB" id="A0A179BF26"/>
<gene>
    <name evidence="1" type="ORF">A4H96_09660</name>
</gene>
<keyword evidence="2" id="KW-1185">Reference proteome</keyword>
<evidence type="ECO:0000313" key="1">
    <source>
        <dbReference type="EMBL" id="OAP90316.1"/>
    </source>
</evidence>
<dbReference type="EMBL" id="LVXZ01000118">
    <property type="protein sequence ID" value="OAP90316.1"/>
    <property type="molecule type" value="Genomic_DNA"/>
</dbReference>